<feature type="transmembrane region" description="Helical" evidence="16">
    <location>
        <begin position="296"/>
        <end position="315"/>
    </location>
</feature>
<accession>A0A9P9DR13</accession>
<feature type="transmembrane region" description="Helical" evidence="16">
    <location>
        <begin position="177"/>
        <end position="202"/>
    </location>
</feature>
<keyword evidence="8 17" id="KW-0732">Signal</keyword>
<comment type="similarity">
    <text evidence="4">Belongs to the RBT5 family.</text>
</comment>
<organism evidence="19 20">
    <name type="scientific">Dactylonectria estremocensis</name>
    <dbReference type="NCBI Taxonomy" id="1079267"/>
    <lineage>
        <taxon>Eukaryota</taxon>
        <taxon>Fungi</taxon>
        <taxon>Dikarya</taxon>
        <taxon>Ascomycota</taxon>
        <taxon>Pezizomycotina</taxon>
        <taxon>Sordariomycetes</taxon>
        <taxon>Hypocreomycetidae</taxon>
        <taxon>Hypocreales</taxon>
        <taxon>Nectriaceae</taxon>
        <taxon>Dactylonectria</taxon>
    </lineage>
</organism>
<evidence type="ECO:0000256" key="7">
    <source>
        <dbReference type="ARBA" id="ARBA00022692"/>
    </source>
</evidence>
<feature type="transmembrane region" description="Helical" evidence="16">
    <location>
        <begin position="266"/>
        <end position="284"/>
    </location>
</feature>
<evidence type="ECO:0000256" key="15">
    <source>
        <dbReference type="SAM" id="MobiDB-lite"/>
    </source>
</evidence>
<feature type="signal peptide" evidence="17">
    <location>
        <begin position="1"/>
        <end position="21"/>
    </location>
</feature>
<keyword evidence="14" id="KW-0349">Heme</keyword>
<protein>
    <recommendedName>
        <fullName evidence="18">CFEM domain-containing protein</fullName>
    </recommendedName>
</protein>
<gene>
    <name evidence="19" type="ORF">B0J13DRAFT_511821</name>
</gene>
<feature type="transmembrane region" description="Helical" evidence="16">
    <location>
        <begin position="214"/>
        <end position="235"/>
    </location>
</feature>
<keyword evidence="14" id="KW-0479">Metal-binding</keyword>
<evidence type="ECO:0000256" key="14">
    <source>
        <dbReference type="PROSITE-ProRule" id="PRU01356"/>
    </source>
</evidence>
<feature type="binding site" description="axial binding residue" evidence="14">
    <location>
        <position position="53"/>
    </location>
    <ligand>
        <name>heme</name>
        <dbReference type="ChEBI" id="CHEBI:30413"/>
    </ligand>
    <ligandPart>
        <name>Fe</name>
        <dbReference type="ChEBI" id="CHEBI:18248"/>
    </ligandPart>
</feature>
<evidence type="ECO:0000256" key="10">
    <source>
        <dbReference type="ARBA" id="ARBA00023136"/>
    </source>
</evidence>
<evidence type="ECO:0000256" key="5">
    <source>
        <dbReference type="ARBA" id="ARBA00022525"/>
    </source>
</evidence>
<keyword evidence="6" id="KW-0325">Glycoprotein</keyword>
<dbReference type="InterPro" id="IPR049326">
    <property type="entry name" value="Rhodopsin_dom_fungi"/>
</dbReference>
<evidence type="ECO:0000256" key="6">
    <source>
        <dbReference type="ARBA" id="ARBA00022622"/>
    </source>
</evidence>
<feature type="transmembrane region" description="Helical" evidence="16">
    <location>
        <begin position="102"/>
        <end position="123"/>
    </location>
</feature>
<comment type="caution">
    <text evidence="19">The sequence shown here is derived from an EMBL/GenBank/DDBJ whole genome shotgun (WGS) entry which is preliminary data.</text>
</comment>
<feature type="disulfide bond" evidence="14">
    <location>
        <begin position="39"/>
        <end position="70"/>
    </location>
</feature>
<comment type="similarity">
    <text evidence="13">Belongs to the SAT4 family.</text>
</comment>
<keyword evidence="10 16" id="KW-0472">Membrane</keyword>
<sequence length="446" mass="49721">MHALGGLWLLLCLAVLPSSLAESSLLSTLQQMPDCALLCLTSAMSNSTCPTTDQSCVCNDEPLKLAATNCVQASCTVKESLLTQNLTMTYCDFPIRNKTRSYSALAIALVIIGGLCVVQRFIYKIYSNTGLGVDDWLILATFFSVIASTICNTRGAVPNGVGRDVWTLTPTNITQFTMYFWIMAILYFAQITLMKLSLLFFYLRIFPGKLIRQLLWATIVFNSFFGISYVFVAIFHCQPVSYFWKKWDGEHQGHCTDLNAITVSNAVISIILDIWMLLLPISQLRHLNLHWKRKVGISLMFCVGTFVTVISILRFHSVLQFGSNNQNPTYDYTEVSVWSMAEVNVGIICACMPAIRLLLVQLFPKVLGSSHQNTTGEHAEDESGSNNLRMNTNSYLERSRQRGIPLKSLDRQAARPVGSSDGDEAQLVGIEDVDQNSTKCSTYSNR</sequence>
<dbReference type="Pfam" id="PF05730">
    <property type="entry name" value="CFEM"/>
    <property type="match status" value="1"/>
</dbReference>
<evidence type="ECO:0000313" key="19">
    <source>
        <dbReference type="EMBL" id="KAH7123449.1"/>
    </source>
</evidence>
<evidence type="ECO:0000256" key="3">
    <source>
        <dbReference type="ARBA" id="ARBA00004613"/>
    </source>
</evidence>
<dbReference type="GO" id="GO:0098552">
    <property type="term" value="C:side of membrane"/>
    <property type="evidence" value="ECO:0007669"/>
    <property type="project" value="UniProtKB-KW"/>
</dbReference>
<dbReference type="InterPro" id="IPR008427">
    <property type="entry name" value="Extracellular_membr_CFEM_dom"/>
</dbReference>
<keyword evidence="9 16" id="KW-1133">Transmembrane helix</keyword>
<keyword evidence="11 14" id="KW-1015">Disulfide bond</keyword>
<feature type="disulfide bond" evidence="14">
    <location>
        <begin position="35"/>
        <end position="75"/>
    </location>
</feature>
<dbReference type="GO" id="GO:0046872">
    <property type="term" value="F:metal ion binding"/>
    <property type="evidence" value="ECO:0007669"/>
    <property type="project" value="UniProtKB-UniRule"/>
</dbReference>
<keyword evidence="12" id="KW-0449">Lipoprotein</keyword>
<evidence type="ECO:0000256" key="8">
    <source>
        <dbReference type="ARBA" id="ARBA00022729"/>
    </source>
</evidence>
<evidence type="ECO:0000256" key="13">
    <source>
        <dbReference type="ARBA" id="ARBA00038359"/>
    </source>
</evidence>
<keyword evidence="5" id="KW-0964">Secreted</keyword>
<comment type="subcellular location">
    <subcellularLocation>
        <location evidence="2">Membrane</location>
        <topology evidence="2">Lipid-anchor</topology>
        <topology evidence="2">GPI-anchor</topology>
    </subcellularLocation>
    <subcellularLocation>
        <location evidence="1">Membrane</location>
        <topology evidence="1">Multi-pass membrane protein</topology>
    </subcellularLocation>
    <subcellularLocation>
        <location evidence="3">Secreted</location>
    </subcellularLocation>
</comment>
<dbReference type="PANTHER" id="PTHR33048:SF143">
    <property type="entry name" value="EXTRACELLULAR MEMBRANE PROTEIN CFEM DOMAIN-CONTAINING PROTEIN-RELATED"/>
    <property type="match status" value="1"/>
</dbReference>
<evidence type="ECO:0000259" key="18">
    <source>
        <dbReference type="PROSITE" id="PS52012"/>
    </source>
</evidence>
<dbReference type="PANTHER" id="PTHR33048">
    <property type="entry name" value="PTH11-LIKE INTEGRAL MEMBRANE PROTEIN (AFU_ORTHOLOGUE AFUA_5G11245)"/>
    <property type="match status" value="1"/>
</dbReference>
<dbReference type="SMART" id="SM00747">
    <property type="entry name" value="CFEM"/>
    <property type="match status" value="1"/>
</dbReference>
<evidence type="ECO:0000256" key="17">
    <source>
        <dbReference type="SAM" id="SignalP"/>
    </source>
</evidence>
<evidence type="ECO:0000256" key="4">
    <source>
        <dbReference type="ARBA" id="ARBA00010031"/>
    </source>
</evidence>
<evidence type="ECO:0000256" key="16">
    <source>
        <dbReference type="SAM" id="Phobius"/>
    </source>
</evidence>
<feature type="disulfide bond" evidence="14">
    <location>
        <begin position="49"/>
        <end position="56"/>
    </location>
</feature>
<evidence type="ECO:0000256" key="2">
    <source>
        <dbReference type="ARBA" id="ARBA00004589"/>
    </source>
</evidence>
<dbReference type="OrthoDB" id="2496787at2759"/>
<keyword evidence="7 16" id="KW-0812">Transmembrane</keyword>
<dbReference type="PROSITE" id="PS52012">
    <property type="entry name" value="CFEM"/>
    <property type="match status" value="1"/>
</dbReference>
<proteinExistence type="inferred from homology"/>
<evidence type="ECO:0000256" key="11">
    <source>
        <dbReference type="ARBA" id="ARBA00023157"/>
    </source>
</evidence>
<keyword evidence="14" id="KW-0408">Iron</keyword>
<dbReference type="EMBL" id="JAGMUU010000025">
    <property type="protein sequence ID" value="KAH7123449.1"/>
    <property type="molecule type" value="Genomic_DNA"/>
</dbReference>
<keyword evidence="6" id="KW-0336">GPI-anchor</keyword>
<feature type="disulfide bond" evidence="14">
    <location>
        <begin position="58"/>
        <end position="91"/>
    </location>
</feature>
<evidence type="ECO:0000256" key="9">
    <source>
        <dbReference type="ARBA" id="ARBA00022989"/>
    </source>
</evidence>
<feature type="transmembrane region" description="Helical" evidence="16">
    <location>
        <begin position="335"/>
        <end position="359"/>
    </location>
</feature>
<evidence type="ECO:0000256" key="1">
    <source>
        <dbReference type="ARBA" id="ARBA00004141"/>
    </source>
</evidence>
<reference evidence="19" key="1">
    <citation type="journal article" date="2021" name="Nat. Commun.">
        <title>Genetic determinants of endophytism in the Arabidopsis root mycobiome.</title>
        <authorList>
            <person name="Mesny F."/>
            <person name="Miyauchi S."/>
            <person name="Thiergart T."/>
            <person name="Pickel B."/>
            <person name="Atanasova L."/>
            <person name="Karlsson M."/>
            <person name="Huettel B."/>
            <person name="Barry K.W."/>
            <person name="Haridas S."/>
            <person name="Chen C."/>
            <person name="Bauer D."/>
            <person name="Andreopoulos W."/>
            <person name="Pangilinan J."/>
            <person name="LaButti K."/>
            <person name="Riley R."/>
            <person name="Lipzen A."/>
            <person name="Clum A."/>
            <person name="Drula E."/>
            <person name="Henrissat B."/>
            <person name="Kohler A."/>
            <person name="Grigoriev I.V."/>
            <person name="Martin F.M."/>
            <person name="Hacquard S."/>
        </authorList>
    </citation>
    <scope>NUCLEOTIDE SEQUENCE</scope>
    <source>
        <strain evidence="19">MPI-CAGE-AT-0021</strain>
    </source>
</reference>
<evidence type="ECO:0000313" key="20">
    <source>
        <dbReference type="Proteomes" id="UP000717696"/>
    </source>
</evidence>
<dbReference type="Proteomes" id="UP000717696">
    <property type="component" value="Unassembled WGS sequence"/>
</dbReference>
<dbReference type="InterPro" id="IPR052337">
    <property type="entry name" value="SAT4-like"/>
</dbReference>
<feature type="domain" description="CFEM" evidence="18">
    <location>
        <begin position="7"/>
        <end position="118"/>
    </location>
</feature>
<dbReference type="Pfam" id="PF20684">
    <property type="entry name" value="Fung_rhodopsin"/>
    <property type="match status" value="1"/>
</dbReference>
<name>A0A9P9DR13_9HYPO</name>
<dbReference type="GO" id="GO:0005576">
    <property type="term" value="C:extracellular region"/>
    <property type="evidence" value="ECO:0007669"/>
    <property type="project" value="UniProtKB-SubCell"/>
</dbReference>
<feature type="chain" id="PRO_5040361066" description="CFEM domain-containing protein" evidence="17">
    <location>
        <begin position="22"/>
        <end position="446"/>
    </location>
</feature>
<dbReference type="AlphaFoldDB" id="A0A9P9DR13"/>
<feature type="region of interest" description="Disordered" evidence="15">
    <location>
        <begin position="371"/>
        <end position="390"/>
    </location>
</feature>
<keyword evidence="20" id="KW-1185">Reference proteome</keyword>
<evidence type="ECO:0000256" key="12">
    <source>
        <dbReference type="ARBA" id="ARBA00023288"/>
    </source>
</evidence>
<feature type="region of interest" description="Disordered" evidence="15">
    <location>
        <begin position="407"/>
        <end position="428"/>
    </location>
</feature>